<sequence length="41" mass="4634">MSRRSRRPFHRFAVPLPRIGGGGFGTWYISFPRRNGGSGEL</sequence>
<dbReference type="EMBL" id="AFHQ01000053">
    <property type="protein sequence ID" value="EGK57812.1"/>
    <property type="molecule type" value="Genomic_DNA"/>
</dbReference>
<organism evidence="1 2">
    <name type="scientific">Centipeda periodontii DSM 2778</name>
    <dbReference type="NCBI Taxonomy" id="888060"/>
    <lineage>
        <taxon>Bacteria</taxon>
        <taxon>Bacillati</taxon>
        <taxon>Bacillota</taxon>
        <taxon>Negativicutes</taxon>
        <taxon>Selenomonadales</taxon>
        <taxon>Selenomonadaceae</taxon>
        <taxon>Centipeda</taxon>
    </lineage>
</organism>
<dbReference type="Proteomes" id="UP000004067">
    <property type="component" value="Unassembled WGS sequence"/>
</dbReference>
<keyword evidence="2" id="KW-1185">Reference proteome</keyword>
<protein>
    <submittedName>
        <fullName evidence="1">Uncharacterized protein</fullName>
    </submittedName>
</protein>
<dbReference type="STRING" id="888060.HMPREF9081_2097"/>
<evidence type="ECO:0000313" key="2">
    <source>
        <dbReference type="Proteomes" id="UP000004067"/>
    </source>
</evidence>
<dbReference type="AlphaFoldDB" id="F5RPB1"/>
<evidence type="ECO:0000313" key="1">
    <source>
        <dbReference type="EMBL" id="EGK57812.1"/>
    </source>
</evidence>
<gene>
    <name evidence="1" type="ORF">HMPREF9081_2097</name>
</gene>
<feature type="non-terminal residue" evidence="1">
    <location>
        <position position="41"/>
    </location>
</feature>
<comment type="caution">
    <text evidence="1">The sequence shown here is derived from an EMBL/GenBank/DDBJ whole genome shotgun (WGS) entry which is preliminary data.</text>
</comment>
<reference evidence="1 2" key="1">
    <citation type="submission" date="2011-04" db="EMBL/GenBank/DDBJ databases">
        <authorList>
            <person name="Muzny D."/>
            <person name="Qin X."/>
            <person name="Deng J."/>
            <person name="Jiang H."/>
            <person name="Liu Y."/>
            <person name="Qu J."/>
            <person name="Song X.-Z."/>
            <person name="Zhang L."/>
            <person name="Thornton R."/>
            <person name="Coyle M."/>
            <person name="Francisco L."/>
            <person name="Jackson L."/>
            <person name="Javaid M."/>
            <person name="Korchina V."/>
            <person name="Kovar C."/>
            <person name="Mata R."/>
            <person name="Mathew T."/>
            <person name="Ngo R."/>
            <person name="Nguyen L."/>
            <person name="Nguyen N."/>
            <person name="Okwuonu G."/>
            <person name="Ongeri F."/>
            <person name="Pham C."/>
            <person name="Simmons D."/>
            <person name="Wilczek-Boney K."/>
            <person name="Hale W."/>
            <person name="Jakkamsetti A."/>
            <person name="Pham P."/>
            <person name="Ruth R."/>
            <person name="San Lucas F."/>
            <person name="Warren J."/>
            <person name="Zhang J."/>
            <person name="Zhao Z."/>
            <person name="Zhou C."/>
            <person name="Zhu D."/>
            <person name="Lee S."/>
            <person name="Bess C."/>
            <person name="Blankenburg K."/>
            <person name="Forbes L."/>
            <person name="Fu Q."/>
            <person name="Gubbala S."/>
            <person name="Hirani K."/>
            <person name="Jayaseelan J.C."/>
            <person name="Lara F."/>
            <person name="Munidasa M."/>
            <person name="Palculict T."/>
            <person name="Patil S."/>
            <person name="Pu L.-L."/>
            <person name="Saada N."/>
            <person name="Tang L."/>
            <person name="Weissenberger G."/>
            <person name="Zhu Y."/>
            <person name="Hemphill L."/>
            <person name="Shang Y."/>
            <person name="Youmans B."/>
            <person name="Ayvaz T."/>
            <person name="Ross M."/>
            <person name="Santibanez J."/>
            <person name="Aqrawi P."/>
            <person name="Gross S."/>
            <person name="Joshi V."/>
            <person name="Fowler G."/>
            <person name="Nazareth L."/>
            <person name="Reid J."/>
            <person name="Worley K."/>
            <person name="Petrosino J."/>
            <person name="Highlander S."/>
            <person name="Gibbs R."/>
        </authorList>
    </citation>
    <scope>NUCLEOTIDE SEQUENCE [LARGE SCALE GENOMIC DNA]</scope>
    <source>
        <strain evidence="1 2">DSM 2778</strain>
    </source>
</reference>
<dbReference type="HOGENOM" id="CLU_3280952_0_0_9"/>
<name>F5RPB1_9FIRM</name>
<accession>F5RPB1</accession>
<proteinExistence type="predicted"/>